<gene>
    <name evidence="1" type="ORF">LH29_09225</name>
</gene>
<keyword evidence="2" id="KW-1185">Reference proteome</keyword>
<accession>A0A0D8JFK3</accession>
<protein>
    <submittedName>
        <fullName evidence="1">Uncharacterized protein</fullName>
    </submittedName>
</protein>
<evidence type="ECO:0000313" key="2">
    <source>
        <dbReference type="Proteomes" id="UP000032544"/>
    </source>
</evidence>
<name>A0A0D8JFK3_9BACT</name>
<reference evidence="1 2" key="1">
    <citation type="submission" date="2014-09" db="EMBL/GenBank/DDBJ databases">
        <title>Draft Genome Sequence of Draconibacterium sp. JN14CK-3.</title>
        <authorList>
            <person name="Dong C."/>
            <person name="Lai Q."/>
            <person name="Shao Z."/>
        </authorList>
    </citation>
    <scope>NUCLEOTIDE SEQUENCE [LARGE SCALE GENOMIC DNA]</scope>
    <source>
        <strain evidence="1 2">JN14CK-3</strain>
    </source>
</reference>
<comment type="caution">
    <text evidence="1">The sequence shown here is derived from an EMBL/GenBank/DDBJ whole genome shotgun (WGS) entry which is preliminary data.</text>
</comment>
<organism evidence="1 2">
    <name type="scientific">Draconibacterium sediminis</name>
    <dbReference type="NCBI Taxonomy" id="1544798"/>
    <lineage>
        <taxon>Bacteria</taxon>
        <taxon>Pseudomonadati</taxon>
        <taxon>Bacteroidota</taxon>
        <taxon>Bacteroidia</taxon>
        <taxon>Marinilabiliales</taxon>
        <taxon>Prolixibacteraceae</taxon>
        <taxon>Draconibacterium</taxon>
    </lineage>
</organism>
<dbReference type="Proteomes" id="UP000032544">
    <property type="component" value="Unassembled WGS sequence"/>
</dbReference>
<evidence type="ECO:0000313" key="1">
    <source>
        <dbReference type="EMBL" id="KJF45519.1"/>
    </source>
</evidence>
<proteinExistence type="predicted"/>
<dbReference type="AlphaFoldDB" id="A0A0D8JFK3"/>
<sequence>MDFFCSKLLITFCSVWVLTGSFLGKYDVCGADFDDIFENYVPKSGFSLGEAGKINEILVLFYSYVLLISSEKIRMNIPFKTILCISNNFFDWLR</sequence>
<dbReference type="EMBL" id="JRHC01000001">
    <property type="protein sequence ID" value="KJF45519.1"/>
    <property type="molecule type" value="Genomic_DNA"/>
</dbReference>